<dbReference type="GO" id="GO:0005524">
    <property type="term" value="F:ATP binding"/>
    <property type="evidence" value="ECO:0007669"/>
    <property type="project" value="UniProtKB-KW"/>
</dbReference>
<keyword evidence="4" id="KW-0067">ATP-binding</keyword>
<dbReference type="InterPro" id="IPR006073">
    <property type="entry name" value="GTP-bd"/>
</dbReference>
<name>A0A3E2BPH7_9BACT</name>
<dbReference type="SUPFAM" id="SSF52540">
    <property type="entry name" value="P-loop containing nucleoside triphosphate hydrolases"/>
    <property type="match status" value="1"/>
</dbReference>
<evidence type="ECO:0000256" key="2">
    <source>
        <dbReference type="ARBA" id="ARBA00022723"/>
    </source>
</evidence>
<dbReference type="PRINTS" id="PR00326">
    <property type="entry name" value="GTP1OBG"/>
</dbReference>
<dbReference type="InterPro" id="IPR023192">
    <property type="entry name" value="TGS-like_dom_sf"/>
</dbReference>
<evidence type="ECO:0000256" key="3">
    <source>
        <dbReference type="ARBA" id="ARBA00022741"/>
    </source>
</evidence>
<dbReference type="Gene3D" id="3.10.20.30">
    <property type="match status" value="1"/>
</dbReference>
<dbReference type="PANTHER" id="PTHR23305:SF18">
    <property type="entry name" value="OBG-TYPE G DOMAIN-CONTAINING PROTEIN"/>
    <property type="match status" value="1"/>
</dbReference>
<evidence type="ECO:0000256" key="4">
    <source>
        <dbReference type="ARBA" id="ARBA00022840"/>
    </source>
</evidence>
<evidence type="ECO:0000313" key="6">
    <source>
        <dbReference type="EMBL" id="RFT16614.1"/>
    </source>
</evidence>
<dbReference type="PANTHER" id="PTHR23305">
    <property type="entry name" value="OBG GTPASE FAMILY"/>
    <property type="match status" value="1"/>
</dbReference>
<dbReference type="EMBL" id="QUAH01000002">
    <property type="protein sequence ID" value="RFT16614.1"/>
    <property type="molecule type" value="Genomic_DNA"/>
</dbReference>
<dbReference type="Gene3D" id="3.40.50.300">
    <property type="entry name" value="P-loop containing nucleotide triphosphate hydrolases"/>
    <property type="match status" value="1"/>
</dbReference>
<dbReference type="FunFam" id="3.10.20.30:FF:000001">
    <property type="entry name" value="Ribosome-binding ATPase YchF"/>
    <property type="match status" value="1"/>
</dbReference>
<sequence length="359" mass="39427">MKIGFIGLPKSGKTTLFNVLTGSSAEVSAFSTVKAGPNLAAVKIGDERVEKLAEIYNPKRKVYPTIDIVDLAGVSEGDGKADAFSGDLMKLARNCEALAIVLRNFRTDWQGEPEPLLDLSRIEQELLLADLIIAEKRLEKIEANSRKGNVAPAQKVEESALRLIAEALNKSRPAREVDLDPNQELAIRCFQFLTRKPAIVILNSGEDRYGKNPGVLSGISQRYPAIEFAGQFELELSRLDEMSAQAFMEDMGIRESARDRLTGLAYETLGYISFFTVGEDEVRAWNIRRGATALEAAAAIHTDLARGFIAAECFHYDDLMAAGSDKAVRGNGHFKLVGRDYPVRDGDILSIRFNVSKTA</sequence>
<feature type="domain" description="TGS" evidence="5">
    <location>
        <begin position="268"/>
        <end position="353"/>
    </location>
</feature>
<dbReference type="SUPFAM" id="SSF81271">
    <property type="entry name" value="TGS-like"/>
    <property type="match status" value="1"/>
</dbReference>
<dbReference type="InterPro" id="IPR013029">
    <property type="entry name" value="YchF_C"/>
</dbReference>
<comment type="caution">
    <text evidence="6">The sequence shown here is derived from an EMBL/GenBank/DDBJ whole genome shotgun (WGS) entry which is preliminary data.</text>
</comment>
<dbReference type="Proteomes" id="UP000257323">
    <property type="component" value="Unassembled WGS sequence"/>
</dbReference>
<dbReference type="InterPro" id="IPR012676">
    <property type="entry name" value="TGS-like"/>
</dbReference>
<dbReference type="InterPro" id="IPR027417">
    <property type="entry name" value="P-loop_NTPase"/>
</dbReference>
<dbReference type="GO" id="GO:0005737">
    <property type="term" value="C:cytoplasm"/>
    <property type="evidence" value="ECO:0007669"/>
    <property type="project" value="TreeGrafter"/>
</dbReference>
<dbReference type="InterPro" id="IPR004396">
    <property type="entry name" value="ATPase_YchF/OLA1"/>
</dbReference>
<dbReference type="InterPro" id="IPR004095">
    <property type="entry name" value="TGS"/>
</dbReference>
<organism evidence="6 7">
    <name type="scientific">Candidatus Saccharicenans subterraneus</name>
    <dbReference type="NCBI Taxonomy" id="2508984"/>
    <lineage>
        <taxon>Bacteria</taxon>
        <taxon>Candidatus Aminicenantota</taxon>
        <taxon>Candidatus Aminicenantia</taxon>
        <taxon>Candidatus Aminicenantales</taxon>
        <taxon>Candidatus Saccharicenantaceae</taxon>
        <taxon>Candidatus Saccharicenans</taxon>
    </lineage>
</organism>
<dbReference type="Gene3D" id="1.10.150.300">
    <property type="entry name" value="TGS-like domain"/>
    <property type="match status" value="1"/>
</dbReference>
<dbReference type="PROSITE" id="PS51880">
    <property type="entry name" value="TGS"/>
    <property type="match status" value="1"/>
</dbReference>
<protein>
    <submittedName>
        <fullName evidence="6">GTP-binding and nucleic acid-binding protein YchF</fullName>
    </submittedName>
</protein>
<gene>
    <name evidence="6" type="ORF">OP8BY_1227</name>
</gene>
<dbReference type="PIRSF" id="PIRSF006641">
    <property type="entry name" value="CHP00092"/>
    <property type="match status" value="1"/>
</dbReference>
<dbReference type="AlphaFoldDB" id="A0A3E2BPH7"/>
<dbReference type="InterPro" id="IPR012675">
    <property type="entry name" value="Beta-grasp_dom_sf"/>
</dbReference>
<accession>A0A3E2BPH7</accession>
<dbReference type="Pfam" id="PF06071">
    <property type="entry name" value="YchF-GTPase_C"/>
    <property type="match status" value="1"/>
</dbReference>
<dbReference type="GO" id="GO:0016887">
    <property type="term" value="F:ATP hydrolysis activity"/>
    <property type="evidence" value="ECO:0007669"/>
    <property type="project" value="InterPro"/>
</dbReference>
<dbReference type="GO" id="GO:0005525">
    <property type="term" value="F:GTP binding"/>
    <property type="evidence" value="ECO:0007669"/>
    <property type="project" value="InterPro"/>
</dbReference>
<keyword evidence="2" id="KW-0479">Metal-binding</keyword>
<evidence type="ECO:0000256" key="1">
    <source>
        <dbReference type="ARBA" id="ARBA00001946"/>
    </source>
</evidence>
<comment type="cofactor">
    <cofactor evidence="1">
        <name>Mg(2+)</name>
        <dbReference type="ChEBI" id="CHEBI:18420"/>
    </cofactor>
</comment>
<dbReference type="Pfam" id="PF01926">
    <property type="entry name" value="MMR_HSR1"/>
    <property type="match status" value="1"/>
</dbReference>
<proteinExistence type="predicted"/>
<evidence type="ECO:0000313" key="7">
    <source>
        <dbReference type="Proteomes" id="UP000257323"/>
    </source>
</evidence>
<evidence type="ECO:0000259" key="5">
    <source>
        <dbReference type="PROSITE" id="PS51880"/>
    </source>
</evidence>
<keyword evidence="3" id="KW-0547">Nucleotide-binding</keyword>
<reference evidence="6 7" key="1">
    <citation type="submission" date="2018-08" db="EMBL/GenBank/DDBJ databases">
        <title>Genome analysis of the thermophilic bacterium of the candidate phylum Aminicenantes from deep subsurface aquifer revealed its physiology and ecological role.</title>
        <authorList>
            <person name="Kadnikov V.V."/>
            <person name="Mardanov A.V."/>
            <person name="Beletsky A.V."/>
            <person name="Karnachuk O.V."/>
            <person name="Ravin N.V."/>
        </authorList>
    </citation>
    <scope>NUCLEOTIDE SEQUENCE [LARGE SCALE GENOMIC DNA]</scope>
    <source>
        <strain evidence="6">BY38</strain>
    </source>
</reference>
<dbReference type="GO" id="GO:0046872">
    <property type="term" value="F:metal ion binding"/>
    <property type="evidence" value="ECO:0007669"/>
    <property type="project" value="UniProtKB-KW"/>
</dbReference>